<evidence type="ECO:0000313" key="3">
    <source>
        <dbReference type="Proteomes" id="UP000478052"/>
    </source>
</evidence>
<feature type="region of interest" description="Disordered" evidence="1">
    <location>
        <begin position="1"/>
        <end position="26"/>
    </location>
</feature>
<comment type="caution">
    <text evidence="2">The sequence shown here is derived from an EMBL/GenBank/DDBJ whole genome shotgun (WGS) entry which is preliminary data.</text>
</comment>
<accession>A0A6G0VXR5</accession>
<dbReference type="EMBL" id="VUJU01010729">
    <property type="protein sequence ID" value="KAF0713260.1"/>
    <property type="molecule type" value="Genomic_DNA"/>
</dbReference>
<dbReference type="AlphaFoldDB" id="A0A6G0VXR5"/>
<gene>
    <name evidence="2" type="ORF">FWK35_00029642</name>
</gene>
<proteinExistence type="predicted"/>
<dbReference type="OrthoDB" id="10389784at2759"/>
<dbReference type="Proteomes" id="UP000478052">
    <property type="component" value="Unassembled WGS sequence"/>
</dbReference>
<evidence type="ECO:0000313" key="2">
    <source>
        <dbReference type="EMBL" id="KAF0713260.1"/>
    </source>
</evidence>
<evidence type="ECO:0000256" key="1">
    <source>
        <dbReference type="SAM" id="MobiDB-lite"/>
    </source>
</evidence>
<name>A0A6G0VXR5_APHCR</name>
<sequence>MNKAPIGEPREVTLSQEVGGSSVSGDTLDGPTLIGFCDQGVASFEPKCVADRPHNRSPLLPPHNRTLVCDRGGTVQRPLDVQSFGGVPRPRPHTRDSCAPGLPEHAFVLPRQVCANLVDGRLLGYPPLGDFLRMLGRILCNPLVRRGKEFEGTVHRGYIGVLRQYPDATAPSFRGTIQVLSRGLLR</sequence>
<reference evidence="2 3" key="1">
    <citation type="submission" date="2019-08" db="EMBL/GenBank/DDBJ databases">
        <title>Whole genome of Aphis craccivora.</title>
        <authorList>
            <person name="Voronova N.V."/>
            <person name="Shulinski R.S."/>
            <person name="Bandarenka Y.V."/>
            <person name="Zhorov D.G."/>
            <person name="Warner D."/>
        </authorList>
    </citation>
    <scope>NUCLEOTIDE SEQUENCE [LARGE SCALE GENOMIC DNA]</scope>
    <source>
        <strain evidence="2">180601</strain>
        <tissue evidence="2">Whole Body</tissue>
    </source>
</reference>
<protein>
    <submittedName>
        <fullName evidence="2">Uncharacterized protein</fullName>
    </submittedName>
</protein>
<keyword evidence="3" id="KW-1185">Reference proteome</keyword>
<feature type="compositionally biased region" description="Polar residues" evidence="1">
    <location>
        <begin position="13"/>
        <end position="25"/>
    </location>
</feature>
<organism evidence="2 3">
    <name type="scientific">Aphis craccivora</name>
    <name type="common">Cowpea aphid</name>
    <dbReference type="NCBI Taxonomy" id="307492"/>
    <lineage>
        <taxon>Eukaryota</taxon>
        <taxon>Metazoa</taxon>
        <taxon>Ecdysozoa</taxon>
        <taxon>Arthropoda</taxon>
        <taxon>Hexapoda</taxon>
        <taxon>Insecta</taxon>
        <taxon>Pterygota</taxon>
        <taxon>Neoptera</taxon>
        <taxon>Paraneoptera</taxon>
        <taxon>Hemiptera</taxon>
        <taxon>Sternorrhyncha</taxon>
        <taxon>Aphidomorpha</taxon>
        <taxon>Aphidoidea</taxon>
        <taxon>Aphididae</taxon>
        <taxon>Aphidini</taxon>
        <taxon>Aphis</taxon>
        <taxon>Aphis</taxon>
    </lineage>
</organism>